<dbReference type="Pfam" id="PF03547">
    <property type="entry name" value="Mem_trans"/>
    <property type="match status" value="1"/>
</dbReference>
<evidence type="ECO:0000256" key="1">
    <source>
        <dbReference type="ARBA" id="ARBA00004141"/>
    </source>
</evidence>
<protein>
    <submittedName>
        <fullName evidence="8">AEC family transporter</fullName>
    </submittedName>
</protein>
<comment type="caution">
    <text evidence="8">The sequence shown here is derived from an EMBL/GenBank/DDBJ whole genome shotgun (WGS) entry which is preliminary data.</text>
</comment>
<accession>A0ABV8GS89</accession>
<feature type="transmembrane region" description="Helical" evidence="7">
    <location>
        <begin position="94"/>
        <end position="111"/>
    </location>
</feature>
<feature type="transmembrane region" description="Helical" evidence="7">
    <location>
        <begin position="283"/>
        <end position="302"/>
    </location>
</feature>
<evidence type="ECO:0000256" key="2">
    <source>
        <dbReference type="ARBA" id="ARBA00022448"/>
    </source>
</evidence>
<feature type="transmembrane region" description="Helical" evidence="7">
    <location>
        <begin position="6"/>
        <end position="22"/>
    </location>
</feature>
<comment type="subcellular location">
    <subcellularLocation>
        <location evidence="1">Membrane</location>
        <topology evidence="1">Multi-pass membrane protein</topology>
    </subcellularLocation>
</comment>
<keyword evidence="4 7" id="KW-0812">Transmembrane</keyword>
<dbReference type="InterPro" id="IPR004776">
    <property type="entry name" value="Mem_transp_PIN-like"/>
</dbReference>
<feature type="transmembrane region" description="Helical" evidence="7">
    <location>
        <begin position="34"/>
        <end position="53"/>
    </location>
</feature>
<name>A0ABV8GS89_9BACI</name>
<dbReference type="Proteomes" id="UP001595772">
    <property type="component" value="Unassembled WGS sequence"/>
</dbReference>
<keyword evidence="6 7" id="KW-0472">Membrane</keyword>
<keyword evidence="2" id="KW-0813">Transport</keyword>
<evidence type="ECO:0000313" key="9">
    <source>
        <dbReference type="Proteomes" id="UP001595772"/>
    </source>
</evidence>
<dbReference type="EMBL" id="JBHSAO010000001">
    <property type="protein sequence ID" value="MFC4022433.1"/>
    <property type="molecule type" value="Genomic_DNA"/>
</dbReference>
<feature type="transmembrane region" description="Helical" evidence="7">
    <location>
        <begin position="59"/>
        <end position="82"/>
    </location>
</feature>
<feature type="transmembrane region" description="Helical" evidence="7">
    <location>
        <begin position="167"/>
        <end position="187"/>
    </location>
</feature>
<evidence type="ECO:0000256" key="4">
    <source>
        <dbReference type="ARBA" id="ARBA00022692"/>
    </source>
</evidence>
<dbReference type="RefSeq" id="WP_379494948.1">
    <property type="nucleotide sequence ID" value="NZ_JBHSAO010000001.1"/>
</dbReference>
<organism evidence="8 9">
    <name type="scientific">Oceanobacillus longus</name>
    <dbReference type="NCBI Taxonomy" id="930120"/>
    <lineage>
        <taxon>Bacteria</taxon>
        <taxon>Bacillati</taxon>
        <taxon>Bacillota</taxon>
        <taxon>Bacilli</taxon>
        <taxon>Bacillales</taxon>
        <taxon>Bacillaceae</taxon>
        <taxon>Oceanobacillus</taxon>
    </lineage>
</organism>
<evidence type="ECO:0000256" key="7">
    <source>
        <dbReference type="SAM" id="Phobius"/>
    </source>
</evidence>
<keyword evidence="9" id="KW-1185">Reference proteome</keyword>
<evidence type="ECO:0000256" key="5">
    <source>
        <dbReference type="ARBA" id="ARBA00022989"/>
    </source>
</evidence>
<gene>
    <name evidence="8" type="ORF">ACFOUV_01215</name>
</gene>
<evidence type="ECO:0000313" key="8">
    <source>
        <dbReference type="EMBL" id="MFC4022433.1"/>
    </source>
</evidence>
<reference evidence="9" key="1">
    <citation type="journal article" date="2019" name="Int. J. Syst. Evol. Microbiol.">
        <title>The Global Catalogue of Microorganisms (GCM) 10K type strain sequencing project: providing services to taxonomists for standard genome sequencing and annotation.</title>
        <authorList>
            <consortium name="The Broad Institute Genomics Platform"/>
            <consortium name="The Broad Institute Genome Sequencing Center for Infectious Disease"/>
            <person name="Wu L."/>
            <person name="Ma J."/>
        </authorList>
    </citation>
    <scope>NUCLEOTIDE SEQUENCE [LARGE SCALE GENOMIC DNA]</scope>
    <source>
        <strain evidence="9">IBRC-M 10703</strain>
    </source>
</reference>
<dbReference type="PANTHER" id="PTHR36838:SF3">
    <property type="entry name" value="TRANSPORTER AUXIN EFFLUX CARRIER EC FAMILY"/>
    <property type="match status" value="1"/>
</dbReference>
<feature type="transmembrane region" description="Helical" evidence="7">
    <location>
        <begin position="123"/>
        <end position="146"/>
    </location>
</feature>
<feature type="transmembrane region" description="Helical" evidence="7">
    <location>
        <begin position="193"/>
        <end position="214"/>
    </location>
</feature>
<proteinExistence type="predicted"/>
<feature type="transmembrane region" description="Helical" evidence="7">
    <location>
        <begin position="226"/>
        <end position="246"/>
    </location>
</feature>
<feature type="transmembrane region" description="Helical" evidence="7">
    <location>
        <begin position="252"/>
        <end position="271"/>
    </location>
</feature>
<keyword evidence="5 7" id="KW-1133">Transmembrane helix</keyword>
<sequence length="303" mass="34076">MSGFNDQFLYSIFIIALGYILKRSNIIKEDDGEGLSRIIFNLTLPALILVTFNDITIEYSLFMLILIAFVYGLFSAVLGILIFRNQSKNAKGMLSMMVPGFNIGLFAYPLVEGIWGREGIQHFGMFDVGNSFIVFGVCYFIGSYYAGEGARLDVKTMFIKMSKSIPLMTYIVVLILNLAGFKLPTLMIETADIISLANMPLSLLLLGIYLNFTFDKKYIKLIFKYMAVKYVVGIVVGVGLFILLPFDDMFKYTVLIGLILPTSMSVLPYAVEFNYDKRFVGTVSNITIITSFILIWIIANFVI</sequence>
<evidence type="ECO:0000256" key="6">
    <source>
        <dbReference type="ARBA" id="ARBA00023136"/>
    </source>
</evidence>
<evidence type="ECO:0000256" key="3">
    <source>
        <dbReference type="ARBA" id="ARBA00022475"/>
    </source>
</evidence>
<keyword evidence="3" id="KW-1003">Cell membrane</keyword>
<dbReference type="PANTHER" id="PTHR36838">
    <property type="entry name" value="AUXIN EFFLUX CARRIER FAMILY PROTEIN"/>
    <property type="match status" value="1"/>
</dbReference>